<dbReference type="Proteomes" id="UP000749309">
    <property type="component" value="Unassembled WGS sequence"/>
</dbReference>
<evidence type="ECO:0000313" key="2">
    <source>
        <dbReference type="Proteomes" id="UP000749309"/>
    </source>
</evidence>
<name>A0A9P4YK09_9EURO</name>
<protein>
    <submittedName>
        <fullName evidence="1">Uncharacterized protein</fullName>
    </submittedName>
</protein>
<comment type="caution">
    <text evidence="1">The sequence shown here is derived from an EMBL/GenBank/DDBJ whole genome shotgun (WGS) entry which is preliminary data.</text>
</comment>
<gene>
    <name evidence="1" type="ORF">GY632_0799</name>
</gene>
<sequence>MDSKRKAVNKLPKELRRISGYNVSNKCRLDLGRNASQDSVLVSDQNSAPGHDRILHETSLVIVNSQPAQTYTQPSYLSELDLRPLQLEGSKGIKFQSPGYVFNRLPLDANKQ</sequence>
<accession>A0A9P4YK09</accession>
<dbReference type="EMBL" id="JAAQVJ010000014">
    <property type="protein sequence ID" value="KAF3900440.1"/>
    <property type="molecule type" value="Genomic_DNA"/>
</dbReference>
<organism evidence="1 2">
    <name type="scientific">Trichophyton interdigitale</name>
    <dbReference type="NCBI Taxonomy" id="101480"/>
    <lineage>
        <taxon>Eukaryota</taxon>
        <taxon>Fungi</taxon>
        <taxon>Dikarya</taxon>
        <taxon>Ascomycota</taxon>
        <taxon>Pezizomycotina</taxon>
        <taxon>Eurotiomycetes</taxon>
        <taxon>Eurotiomycetidae</taxon>
        <taxon>Onygenales</taxon>
        <taxon>Arthrodermataceae</taxon>
        <taxon>Trichophyton</taxon>
    </lineage>
</organism>
<evidence type="ECO:0000313" key="1">
    <source>
        <dbReference type="EMBL" id="KAF3900440.1"/>
    </source>
</evidence>
<reference evidence="1" key="1">
    <citation type="submission" date="2020-03" db="EMBL/GenBank/DDBJ databases">
        <title>Whole Genome Sequence of Trichophyton interdigitale from India.</title>
        <authorList>
            <person name="Kumar P."/>
        </authorList>
    </citation>
    <scope>NUCLEOTIDE SEQUENCE</scope>
    <source>
        <strain evidence="1">UCMS-IGIB-CI14</strain>
    </source>
</reference>
<proteinExistence type="predicted"/>
<dbReference type="AlphaFoldDB" id="A0A9P4YK09"/>